<dbReference type="Pfam" id="PF07872">
    <property type="entry name" value="DUF1659"/>
    <property type="match status" value="1"/>
</dbReference>
<dbReference type="Proteomes" id="UP000671862">
    <property type="component" value="Chromosome"/>
</dbReference>
<keyword evidence="3" id="KW-1185">Reference proteome</keyword>
<accession>A0ABX7S7C7</accession>
<name>A0ABX7S7C7_9BACT</name>
<reference evidence="2 3" key="1">
    <citation type="submission" date="2021-03" db="EMBL/GenBank/DDBJ databases">
        <title>Thermosipho ferrireducens sp.nov., an anaerobic thermophilic iron-reducing bacterium isolated from a deep-sea hydrothermal sulfide deposits.</title>
        <authorList>
            <person name="Zeng X."/>
            <person name="Chen Y."/>
            <person name="Shao Z."/>
        </authorList>
    </citation>
    <scope>NUCLEOTIDE SEQUENCE [LARGE SCALE GENOMIC DNA]</scope>
    <source>
        <strain evidence="2 3">JL129W03</strain>
    </source>
</reference>
<sequence length="63" mass="7114">MKKVAIKWLTGVDENGEPVFKRQTLSVEDVVDVAKANAIVQILEKYTNYSLDSVQLVSYEQVI</sequence>
<protein>
    <submittedName>
        <fullName evidence="2">DUF1659 domain-containing protein</fullName>
    </submittedName>
</protein>
<gene>
    <name evidence="2" type="ORF">JYK00_02990</name>
</gene>
<dbReference type="InterPro" id="IPR012454">
    <property type="entry name" value="DUF1659"/>
</dbReference>
<proteinExistence type="predicted"/>
<evidence type="ECO:0000313" key="3">
    <source>
        <dbReference type="Proteomes" id="UP000671862"/>
    </source>
</evidence>
<evidence type="ECO:0000313" key="2">
    <source>
        <dbReference type="EMBL" id="QTA38501.1"/>
    </source>
</evidence>
<dbReference type="EMBL" id="CP071446">
    <property type="protein sequence ID" value="QTA38501.1"/>
    <property type="molecule type" value="Genomic_DNA"/>
</dbReference>
<dbReference type="RefSeq" id="WP_207567218.1">
    <property type="nucleotide sequence ID" value="NZ_CP071446.1"/>
</dbReference>
<evidence type="ECO:0000259" key="1">
    <source>
        <dbReference type="Pfam" id="PF07872"/>
    </source>
</evidence>
<feature type="domain" description="DUF1659" evidence="1">
    <location>
        <begin position="3"/>
        <end position="61"/>
    </location>
</feature>
<organism evidence="2 3">
    <name type="scientific">Thermosipho ferrireducens</name>
    <dbReference type="NCBI Taxonomy" id="2571116"/>
    <lineage>
        <taxon>Bacteria</taxon>
        <taxon>Thermotogati</taxon>
        <taxon>Thermotogota</taxon>
        <taxon>Thermotogae</taxon>
        <taxon>Thermotogales</taxon>
        <taxon>Fervidobacteriaceae</taxon>
        <taxon>Thermosipho</taxon>
    </lineage>
</organism>